<dbReference type="InterPro" id="IPR036291">
    <property type="entry name" value="NAD(P)-bd_dom_sf"/>
</dbReference>
<dbReference type="InterPro" id="IPR002347">
    <property type="entry name" value="SDR_fam"/>
</dbReference>
<dbReference type="PANTHER" id="PTHR43008">
    <property type="entry name" value="BENZIL REDUCTASE"/>
    <property type="match status" value="1"/>
</dbReference>
<accession>M7SD90</accession>
<keyword evidence="3" id="KW-0560">Oxidoreductase</keyword>
<dbReference type="EMBL" id="KB707114">
    <property type="protein sequence ID" value="EMR64174.1"/>
    <property type="molecule type" value="Genomic_DNA"/>
</dbReference>
<dbReference type="HOGENOM" id="CLU_010194_2_3_1"/>
<dbReference type="eggNOG" id="KOG1208">
    <property type="taxonomic scope" value="Eukaryota"/>
</dbReference>
<dbReference type="OrthoDB" id="5307821at2759"/>
<evidence type="ECO:0000313" key="5">
    <source>
        <dbReference type="Proteomes" id="UP000012174"/>
    </source>
</evidence>
<dbReference type="InterPro" id="IPR020904">
    <property type="entry name" value="Sc_DH/Rdtase_CS"/>
</dbReference>
<dbReference type="GO" id="GO:0016616">
    <property type="term" value="F:oxidoreductase activity, acting on the CH-OH group of donors, NAD or NADP as acceptor"/>
    <property type="evidence" value="ECO:0007669"/>
    <property type="project" value="UniProtKB-ARBA"/>
</dbReference>
<dbReference type="CDD" id="cd05233">
    <property type="entry name" value="SDR_c"/>
    <property type="match status" value="1"/>
</dbReference>
<dbReference type="KEGG" id="ela:UCREL1_8855"/>
<dbReference type="OMA" id="SRWHKDY"/>
<dbReference type="AlphaFoldDB" id="M7SD90"/>
<evidence type="ECO:0000256" key="1">
    <source>
        <dbReference type="ARBA" id="ARBA00006484"/>
    </source>
</evidence>
<keyword evidence="5" id="KW-1185">Reference proteome</keyword>
<proteinExistence type="inferred from homology"/>
<dbReference type="PRINTS" id="PR00081">
    <property type="entry name" value="GDHRDH"/>
</dbReference>
<reference evidence="5" key="1">
    <citation type="journal article" date="2013" name="Genome Announc.">
        <title>Draft genome sequence of the grapevine dieback fungus Eutypa lata UCR-EL1.</title>
        <authorList>
            <person name="Blanco-Ulate B."/>
            <person name="Rolshausen P.E."/>
            <person name="Cantu D."/>
        </authorList>
    </citation>
    <scope>NUCLEOTIDE SEQUENCE [LARGE SCALE GENOMIC DNA]</scope>
    <source>
        <strain evidence="5">UCR-EL1</strain>
    </source>
</reference>
<organism evidence="4 5">
    <name type="scientific">Eutypa lata (strain UCR-EL1)</name>
    <name type="common">Grapevine dieback disease fungus</name>
    <name type="synonym">Eutypa armeniacae</name>
    <dbReference type="NCBI Taxonomy" id="1287681"/>
    <lineage>
        <taxon>Eukaryota</taxon>
        <taxon>Fungi</taxon>
        <taxon>Dikarya</taxon>
        <taxon>Ascomycota</taxon>
        <taxon>Pezizomycotina</taxon>
        <taxon>Sordariomycetes</taxon>
        <taxon>Xylariomycetidae</taxon>
        <taxon>Xylariales</taxon>
        <taxon>Diatrypaceae</taxon>
        <taxon>Eutypa</taxon>
    </lineage>
</organism>
<dbReference type="Pfam" id="PF00106">
    <property type="entry name" value="adh_short"/>
    <property type="match status" value="1"/>
</dbReference>
<dbReference type="GO" id="GO:0050664">
    <property type="term" value="F:oxidoreductase activity, acting on NAD(P)H, oxygen as acceptor"/>
    <property type="evidence" value="ECO:0007669"/>
    <property type="project" value="TreeGrafter"/>
</dbReference>
<name>M7SD90_EUTLA</name>
<dbReference type="SUPFAM" id="SSF51735">
    <property type="entry name" value="NAD(P)-binding Rossmann-fold domains"/>
    <property type="match status" value="1"/>
</dbReference>
<evidence type="ECO:0000313" key="4">
    <source>
        <dbReference type="EMBL" id="EMR64174.1"/>
    </source>
</evidence>
<dbReference type="PANTHER" id="PTHR43008:SF7">
    <property type="entry name" value="SHORT CHAIN DEHYDROGENASE_REDUCTASE (AFU_ORTHOLOGUE AFUA_2G00830)"/>
    <property type="match status" value="1"/>
</dbReference>
<dbReference type="PROSITE" id="PS00061">
    <property type="entry name" value="ADH_SHORT"/>
    <property type="match status" value="1"/>
</dbReference>
<gene>
    <name evidence="4" type="ORF">UCREL1_8855</name>
</gene>
<dbReference type="Gene3D" id="3.40.50.720">
    <property type="entry name" value="NAD(P)-binding Rossmann-like Domain"/>
    <property type="match status" value="1"/>
</dbReference>
<evidence type="ECO:0000256" key="3">
    <source>
        <dbReference type="ARBA" id="ARBA00023002"/>
    </source>
</evidence>
<protein>
    <submittedName>
        <fullName evidence="4">Putative short chain dehydrogenase reductase protein</fullName>
    </submittedName>
</protein>
<keyword evidence="2" id="KW-0521">NADP</keyword>
<dbReference type="Proteomes" id="UP000012174">
    <property type="component" value="Unassembled WGS sequence"/>
</dbReference>
<comment type="similarity">
    <text evidence="1">Belongs to the short-chain dehydrogenases/reductases (SDR) family.</text>
</comment>
<dbReference type="STRING" id="1287681.M7SD90"/>
<evidence type="ECO:0000256" key="2">
    <source>
        <dbReference type="ARBA" id="ARBA00022857"/>
    </source>
</evidence>
<sequence length="292" mass="31145">MAAIFKKANTAVITGGASGIGLAVAKKCAGYGMRVVVADWNAQGLDAAKSDLGPGALAVQMDVSKLEDWSRLRDVVGTEFGGQINLLALNAGIGLPTPFEGPGTENFHKTFDVNVFGVINGITTLLPLIKEKTISTSTSTSTSAAGSEPEAAIVITGSKQGITNPPGSRPAYNASKAAVKSLAESLSFDLRGSRIGVHLLVPGWTWTGLAGAGSGNAKPDAPWWPEQVADFLEGKIREKNFWALCPDNEVSEEVDQKRMLWNAQDPVKGRPPLSRWRDEYKEEFEGFMKKDL</sequence>